<gene>
    <name evidence="1" type="ORF">FJQ98_16475</name>
</gene>
<accession>A0ABX7AMW8</accession>
<organism evidence="1 2">
    <name type="scientific">Lysinibacillus agricola</name>
    <dbReference type="NCBI Taxonomy" id="2590012"/>
    <lineage>
        <taxon>Bacteria</taxon>
        <taxon>Bacillati</taxon>
        <taxon>Bacillota</taxon>
        <taxon>Bacilli</taxon>
        <taxon>Bacillales</taxon>
        <taxon>Bacillaceae</taxon>
        <taxon>Lysinibacillus</taxon>
    </lineage>
</organism>
<dbReference type="EMBL" id="CP067341">
    <property type="protein sequence ID" value="QQP10841.1"/>
    <property type="molecule type" value="Genomic_DNA"/>
</dbReference>
<proteinExistence type="predicted"/>
<evidence type="ECO:0000313" key="2">
    <source>
        <dbReference type="Proteomes" id="UP000596049"/>
    </source>
</evidence>
<name>A0ABX7AMW8_9BACI</name>
<dbReference type="Proteomes" id="UP000596049">
    <property type="component" value="Chromosome"/>
</dbReference>
<reference evidence="1 2" key="1">
    <citation type="submission" date="2020-01" db="EMBL/GenBank/DDBJ databases">
        <authorList>
            <person name="Liu G."/>
            <person name="Liu B."/>
        </authorList>
    </citation>
    <scope>NUCLEOTIDE SEQUENCE [LARGE SCALE GENOMIC DNA]</scope>
    <source>
        <strain evidence="1 2">FJAT-51161</strain>
    </source>
</reference>
<dbReference type="RefSeq" id="WP_053595696.1">
    <property type="nucleotide sequence ID" value="NZ_CP067341.1"/>
</dbReference>
<protein>
    <submittedName>
        <fullName evidence="1">Uncharacterized protein</fullName>
    </submittedName>
</protein>
<keyword evidence="2" id="KW-1185">Reference proteome</keyword>
<sequence length="93" mass="10976">MRNMPYEIKQKLRQYNKANLKAKSLHDELVEIFEEYGVPYENLTANQEYGDYQEENSTEGLAFINNNEGDIEENIAEIEEVFLHFVNRNSRSV</sequence>
<evidence type="ECO:0000313" key="1">
    <source>
        <dbReference type="EMBL" id="QQP10841.1"/>
    </source>
</evidence>